<dbReference type="Pfam" id="PF00884">
    <property type="entry name" value="Sulfatase"/>
    <property type="match status" value="1"/>
</dbReference>
<gene>
    <name evidence="9" type="ORF">INR99_00410</name>
</gene>
<dbReference type="Gene3D" id="3.40.720.10">
    <property type="entry name" value="Alkaline Phosphatase, subunit A"/>
    <property type="match status" value="1"/>
</dbReference>
<keyword evidence="6 7" id="KW-0472">Membrane</keyword>
<dbReference type="PANTHER" id="PTHR30443">
    <property type="entry name" value="INNER MEMBRANE PROTEIN"/>
    <property type="match status" value="1"/>
</dbReference>
<dbReference type="InterPro" id="IPR040423">
    <property type="entry name" value="PEA_transferase"/>
</dbReference>
<feature type="transmembrane region" description="Helical" evidence="7">
    <location>
        <begin position="150"/>
        <end position="170"/>
    </location>
</feature>
<sequence length="536" mass="58956">MPRFLPALSPRHWPLLVLLAVLCTAQAAGHDGRRLLQMLVLLLPGWLWLAWPLASRGGRTLQAVLAGLLGLAFLLDGIVRAFLLDQYQAQPGSAMVLGAVANTSPDETAEFVAMYWRAVLGWSLAGVLGAGTLAACLWQWWRKPPRRLPLRWKQAVALGLILALVLAAYASKPWRRHHPLLFWPGWLQQVAQLQQQWATLDGERQALLLQAERLQPELTAAAPDTLVLVITDSVNRDHFGLYGYPRATTPQLQAVQQRARPALQVFRHAWSVDASTVPALRNLFQFGSPDQPDAPHLLALARAAGYRVWWIGNHADLAIEQEHARLAQQVRMVNQSPGRSGGQPDGVVLPELAAALADPAPRKLVVIHLLGAHPHYRLRYPAGDNPFSGAADAVMASMQAAGRPGWLRGLRNDYDAAIHYHDRVLAGTLEHVLQASGKRVWLYLSDHGQEVGQESNHAGHSPMTASGYRIPLLLWQSHPGTQPAATGEPVRADWLGYSITALLGLAWSGARPERDVLSPGYRWQAPTLPVAVDFRR</sequence>
<dbReference type="GO" id="GO:0009244">
    <property type="term" value="P:lipopolysaccharide core region biosynthetic process"/>
    <property type="evidence" value="ECO:0007669"/>
    <property type="project" value="TreeGrafter"/>
</dbReference>
<feature type="transmembrane region" description="Helical" evidence="7">
    <location>
        <begin position="114"/>
        <end position="138"/>
    </location>
</feature>
<dbReference type="GO" id="GO:0005886">
    <property type="term" value="C:plasma membrane"/>
    <property type="evidence" value="ECO:0007669"/>
    <property type="project" value="UniProtKB-SubCell"/>
</dbReference>
<organism evidence="9 10">
    <name type="scientific">Chitinilyticum piscinae</name>
    <dbReference type="NCBI Taxonomy" id="2866724"/>
    <lineage>
        <taxon>Bacteria</taxon>
        <taxon>Pseudomonadati</taxon>
        <taxon>Pseudomonadota</taxon>
        <taxon>Betaproteobacteria</taxon>
        <taxon>Neisseriales</taxon>
        <taxon>Chitinibacteraceae</taxon>
        <taxon>Chitinilyticum</taxon>
    </lineage>
</organism>
<proteinExistence type="predicted"/>
<comment type="caution">
    <text evidence="9">The sequence shown here is derived from an EMBL/GenBank/DDBJ whole genome shotgun (WGS) entry which is preliminary data.</text>
</comment>
<protein>
    <submittedName>
        <fullName evidence="9">Phosphoethanolamine transferase</fullName>
    </submittedName>
</protein>
<dbReference type="AlphaFoldDB" id="A0A8J7FHE8"/>
<dbReference type="InterPro" id="IPR000917">
    <property type="entry name" value="Sulfatase_N"/>
</dbReference>
<keyword evidence="4 7" id="KW-0812">Transmembrane</keyword>
<dbReference type="InterPro" id="IPR058130">
    <property type="entry name" value="PEA_transf_C"/>
</dbReference>
<reference evidence="9 10" key="1">
    <citation type="submission" date="2020-10" db="EMBL/GenBank/DDBJ databases">
        <title>The genome sequence of Chitinilyticum litopenaei 4Y14.</title>
        <authorList>
            <person name="Liu Y."/>
        </authorList>
    </citation>
    <scope>NUCLEOTIDE SEQUENCE [LARGE SCALE GENOMIC DNA]</scope>
    <source>
        <strain evidence="9 10">4Y14</strain>
    </source>
</reference>
<keyword evidence="10" id="KW-1185">Reference proteome</keyword>
<dbReference type="PANTHER" id="PTHR30443:SF2">
    <property type="entry name" value="PHOSPHOETHANOLAMINE TRANSFERASE EPTC"/>
    <property type="match status" value="1"/>
</dbReference>
<evidence type="ECO:0000256" key="1">
    <source>
        <dbReference type="ARBA" id="ARBA00004651"/>
    </source>
</evidence>
<dbReference type="InterPro" id="IPR017850">
    <property type="entry name" value="Alkaline_phosphatase_core_sf"/>
</dbReference>
<evidence type="ECO:0000256" key="2">
    <source>
        <dbReference type="ARBA" id="ARBA00022475"/>
    </source>
</evidence>
<evidence type="ECO:0000256" key="3">
    <source>
        <dbReference type="ARBA" id="ARBA00022679"/>
    </source>
</evidence>
<dbReference type="CDD" id="cd16017">
    <property type="entry name" value="LptA"/>
    <property type="match status" value="1"/>
</dbReference>
<evidence type="ECO:0000256" key="7">
    <source>
        <dbReference type="SAM" id="Phobius"/>
    </source>
</evidence>
<feature type="domain" description="Sulfatase N-terminal" evidence="8">
    <location>
        <begin position="225"/>
        <end position="504"/>
    </location>
</feature>
<dbReference type="EMBL" id="JADFUA010000001">
    <property type="protein sequence ID" value="MBE9607802.1"/>
    <property type="molecule type" value="Genomic_DNA"/>
</dbReference>
<dbReference type="RefSeq" id="WP_194114315.1">
    <property type="nucleotide sequence ID" value="NZ_JADFUA010000001.1"/>
</dbReference>
<keyword evidence="5 7" id="KW-1133">Transmembrane helix</keyword>
<evidence type="ECO:0000256" key="6">
    <source>
        <dbReference type="ARBA" id="ARBA00023136"/>
    </source>
</evidence>
<evidence type="ECO:0000313" key="9">
    <source>
        <dbReference type="EMBL" id="MBE9607802.1"/>
    </source>
</evidence>
<evidence type="ECO:0000256" key="5">
    <source>
        <dbReference type="ARBA" id="ARBA00022989"/>
    </source>
</evidence>
<evidence type="ECO:0000256" key="4">
    <source>
        <dbReference type="ARBA" id="ARBA00022692"/>
    </source>
</evidence>
<dbReference type="Proteomes" id="UP000604481">
    <property type="component" value="Unassembled WGS sequence"/>
</dbReference>
<dbReference type="GO" id="GO:0016776">
    <property type="term" value="F:phosphotransferase activity, phosphate group as acceptor"/>
    <property type="evidence" value="ECO:0007669"/>
    <property type="project" value="TreeGrafter"/>
</dbReference>
<feature type="transmembrane region" description="Helical" evidence="7">
    <location>
        <begin position="61"/>
        <end position="83"/>
    </location>
</feature>
<accession>A0A8J7FHE8</accession>
<name>A0A8J7FHE8_9NEIS</name>
<feature type="transmembrane region" description="Helical" evidence="7">
    <location>
        <begin position="37"/>
        <end position="54"/>
    </location>
</feature>
<evidence type="ECO:0000313" key="10">
    <source>
        <dbReference type="Proteomes" id="UP000604481"/>
    </source>
</evidence>
<comment type="subcellular location">
    <subcellularLocation>
        <location evidence="1">Cell membrane</location>
        <topology evidence="1">Multi-pass membrane protein</topology>
    </subcellularLocation>
</comment>
<dbReference type="SUPFAM" id="SSF53649">
    <property type="entry name" value="Alkaline phosphatase-like"/>
    <property type="match status" value="1"/>
</dbReference>
<evidence type="ECO:0000259" key="8">
    <source>
        <dbReference type="Pfam" id="PF00884"/>
    </source>
</evidence>
<keyword evidence="2" id="KW-1003">Cell membrane</keyword>
<keyword evidence="3 9" id="KW-0808">Transferase</keyword>